<accession>A0A2H0WUE9</accession>
<feature type="chain" id="PRO_5013742497" evidence="1">
    <location>
        <begin position="25"/>
        <end position="176"/>
    </location>
</feature>
<dbReference type="EMBL" id="PEZF01000162">
    <property type="protein sequence ID" value="PIS16280.1"/>
    <property type="molecule type" value="Genomic_DNA"/>
</dbReference>
<organism evidence="2 3">
    <name type="scientific">Candidatus Portnoybacteria bacterium CG09_land_8_20_14_0_10_44_13</name>
    <dbReference type="NCBI Taxonomy" id="1974811"/>
    <lineage>
        <taxon>Bacteria</taxon>
        <taxon>Candidatus Portnoyibacteriota</taxon>
    </lineage>
</organism>
<evidence type="ECO:0000313" key="2">
    <source>
        <dbReference type="EMBL" id="PIS16280.1"/>
    </source>
</evidence>
<comment type="caution">
    <text evidence="2">The sequence shown here is derived from an EMBL/GenBank/DDBJ whole genome shotgun (WGS) entry which is preliminary data.</text>
</comment>
<sequence length="176" mass="17977">MKDFFFLIALAVLAGTVVAVGIWAADTGTTTGTVTVINYAISIATGETSFAYGTMPNNSASSTMTLFTGTGITATNDGSTADFDIYGANTGSWTLNTATSTANNYTHKFCNETVNACLTSGVYGASFTALTTSPAVLSASVANAASIDFQLSMHTPNPSTVYTEQSAVVTVQASAP</sequence>
<keyword evidence="1" id="KW-0732">Signal</keyword>
<protein>
    <submittedName>
        <fullName evidence="2">Uncharacterized protein</fullName>
    </submittedName>
</protein>
<name>A0A2H0WUE9_9BACT</name>
<feature type="signal peptide" evidence="1">
    <location>
        <begin position="1"/>
        <end position="24"/>
    </location>
</feature>
<gene>
    <name evidence="2" type="ORF">COT61_04760</name>
</gene>
<dbReference type="AlphaFoldDB" id="A0A2H0WUE9"/>
<dbReference type="Proteomes" id="UP000229080">
    <property type="component" value="Unassembled WGS sequence"/>
</dbReference>
<evidence type="ECO:0000256" key="1">
    <source>
        <dbReference type="SAM" id="SignalP"/>
    </source>
</evidence>
<proteinExistence type="predicted"/>
<evidence type="ECO:0000313" key="3">
    <source>
        <dbReference type="Proteomes" id="UP000229080"/>
    </source>
</evidence>
<reference evidence="3" key="1">
    <citation type="submission" date="2017-09" db="EMBL/GenBank/DDBJ databases">
        <title>Depth-based differentiation of microbial function through sediment-hosted aquifers and enrichment of novel symbionts in the deep terrestrial subsurface.</title>
        <authorList>
            <person name="Probst A.J."/>
            <person name="Ladd B."/>
            <person name="Jarett J.K."/>
            <person name="Geller-Mcgrath D.E."/>
            <person name="Sieber C.M.K."/>
            <person name="Emerson J.B."/>
            <person name="Anantharaman K."/>
            <person name="Thomas B.C."/>
            <person name="Malmstrom R."/>
            <person name="Stieglmeier M."/>
            <person name="Klingl A."/>
            <person name="Woyke T."/>
            <person name="Ryan C.M."/>
            <person name="Banfield J.F."/>
        </authorList>
    </citation>
    <scope>NUCLEOTIDE SEQUENCE [LARGE SCALE GENOMIC DNA]</scope>
</reference>